<feature type="region of interest" description="Disordered" evidence="1">
    <location>
        <begin position="16"/>
        <end position="39"/>
    </location>
</feature>
<name>A0AA88N972_CHASR</name>
<evidence type="ECO:0000256" key="1">
    <source>
        <dbReference type="SAM" id="MobiDB-lite"/>
    </source>
</evidence>
<keyword evidence="3" id="KW-1185">Reference proteome</keyword>
<organism evidence="2 3">
    <name type="scientific">Channa striata</name>
    <name type="common">Snakehead murrel</name>
    <name type="synonym">Ophicephalus striatus</name>
    <dbReference type="NCBI Taxonomy" id="64152"/>
    <lineage>
        <taxon>Eukaryota</taxon>
        <taxon>Metazoa</taxon>
        <taxon>Chordata</taxon>
        <taxon>Craniata</taxon>
        <taxon>Vertebrata</taxon>
        <taxon>Euteleostomi</taxon>
        <taxon>Actinopterygii</taxon>
        <taxon>Neopterygii</taxon>
        <taxon>Teleostei</taxon>
        <taxon>Neoteleostei</taxon>
        <taxon>Acanthomorphata</taxon>
        <taxon>Anabantaria</taxon>
        <taxon>Anabantiformes</taxon>
        <taxon>Channoidei</taxon>
        <taxon>Channidae</taxon>
        <taxon>Channa</taxon>
    </lineage>
</organism>
<sequence length="97" mass="11543">MKDLDKPFHVNHVEWQKRPQRNRRASESRFMKEERKHVKTNKPGLEMDHWVQLLSDSGALRRQLRPGVLRIFADVNTRSWISKATSEDNSCAVRYIQ</sequence>
<accession>A0AA88N972</accession>
<dbReference type="AlphaFoldDB" id="A0AA88N972"/>
<proteinExistence type="predicted"/>
<reference evidence="2" key="1">
    <citation type="submission" date="2023-07" db="EMBL/GenBank/DDBJ databases">
        <title>Chromosome-level Genome Assembly of Striped Snakehead (Channa striata).</title>
        <authorList>
            <person name="Liu H."/>
        </authorList>
    </citation>
    <scope>NUCLEOTIDE SEQUENCE</scope>
    <source>
        <strain evidence="2">Gz</strain>
        <tissue evidence="2">Muscle</tissue>
    </source>
</reference>
<gene>
    <name evidence="2" type="ORF">Q5P01_006653</name>
</gene>
<dbReference type="EMBL" id="JAUPFM010000004">
    <property type="protein sequence ID" value="KAK2853992.1"/>
    <property type="molecule type" value="Genomic_DNA"/>
</dbReference>
<evidence type="ECO:0000313" key="2">
    <source>
        <dbReference type="EMBL" id="KAK2853992.1"/>
    </source>
</evidence>
<feature type="compositionally biased region" description="Basic and acidic residues" evidence="1">
    <location>
        <begin position="24"/>
        <end position="36"/>
    </location>
</feature>
<dbReference type="Proteomes" id="UP001187415">
    <property type="component" value="Unassembled WGS sequence"/>
</dbReference>
<evidence type="ECO:0000313" key="3">
    <source>
        <dbReference type="Proteomes" id="UP001187415"/>
    </source>
</evidence>
<comment type="caution">
    <text evidence="2">The sequence shown here is derived from an EMBL/GenBank/DDBJ whole genome shotgun (WGS) entry which is preliminary data.</text>
</comment>
<protein>
    <submittedName>
        <fullName evidence="2">Uncharacterized protein</fullName>
    </submittedName>
</protein>